<feature type="domain" description="PAC" evidence="8">
    <location>
        <begin position="194"/>
        <end position="250"/>
    </location>
</feature>
<dbReference type="EMBL" id="NASZ01000033">
    <property type="protein sequence ID" value="MBD0726582.1"/>
    <property type="molecule type" value="Genomic_DNA"/>
</dbReference>
<dbReference type="PROSITE" id="PS50113">
    <property type="entry name" value="PAC"/>
    <property type="match status" value="1"/>
</dbReference>
<keyword evidence="3" id="KW-0597">Phosphoprotein</keyword>
<dbReference type="InterPro" id="IPR000014">
    <property type="entry name" value="PAS"/>
</dbReference>
<evidence type="ECO:0000256" key="3">
    <source>
        <dbReference type="ARBA" id="ARBA00022553"/>
    </source>
</evidence>
<dbReference type="PANTHER" id="PTHR43304">
    <property type="entry name" value="PHYTOCHROME-LIKE PROTEIN CPH1"/>
    <property type="match status" value="1"/>
</dbReference>
<dbReference type="InterPro" id="IPR003594">
    <property type="entry name" value="HATPase_dom"/>
</dbReference>
<dbReference type="InterPro" id="IPR005467">
    <property type="entry name" value="His_kinase_dom"/>
</dbReference>
<dbReference type="Gene3D" id="3.30.565.10">
    <property type="entry name" value="Histidine kinase-like ATPase, C-terminal domain"/>
    <property type="match status" value="1"/>
</dbReference>
<feature type="domain" description="Histidine kinase" evidence="6">
    <location>
        <begin position="268"/>
        <end position="475"/>
    </location>
</feature>
<dbReference type="PANTHER" id="PTHR43304:SF1">
    <property type="entry name" value="PAC DOMAIN-CONTAINING PROTEIN"/>
    <property type="match status" value="1"/>
</dbReference>
<dbReference type="Pfam" id="PF13426">
    <property type="entry name" value="PAS_9"/>
    <property type="match status" value="1"/>
</dbReference>
<sequence>MKTKQEVYTKESFEIGKWAINLNTNTISWDAKTRELFEVNEDFIPNFKNCTHFINRKNFIAFKTIINEAFKNDVPSFGKIQIITANKTIKLLECICQIELAQNQISRIHGTFKGVNQPKDIEKDLCLLSLIGSETTDSIIITNAEGEAIWANQAYMKLSGSTLPKIIGKKPDFFCFSPQINSETLNKISQSIQQKTATKVVFHHFDKQNQKYWFELNITPVFNENGICSKFIAIGRDITATKEKEIELKELLEVTSQQNNKLLNFTHIVSHNIRSHTSNLQMVLDVIENTDDINEKLTFIDMFKEGTEKLAETVENLNEVITIQKNSNINKTSVHLKSEIEKVSSLFHNKIAITQDIPGDLNINVIPAYLENMLQNLVTNAIKYQSPERIPRLEISYQNQENYHIILFKDNGLGINTEKHKHKLFGMYKTFHGNDDAKGIGLFIVKNQIEAMNGKIELESTEGLGSTFKLYFDEK</sequence>
<organism evidence="9 10">
    <name type="scientific">Flavobacterium pokkalii</name>
    <dbReference type="NCBI Taxonomy" id="1940408"/>
    <lineage>
        <taxon>Bacteria</taxon>
        <taxon>Pseudomonadati</taxon>
        <taxon>Bacteroidota</taxon>
        <taxon>Flavobacteriia</taxon>
        <taxon>Flavobacteriales</taxon>
        <taxon>Flavobacteriaceae</taxon>
        <taxon>Flavobacterium</taxon>
    </lineage>
</organism>
<evidence type="ECO:0000256" key="5">
    <source>
        <dbReference type="ARBA" id="ARBA00022777"/>
    </source>
</evidence>
<dbReference type="SMART" id="SM00387">
    <property type="entry name" value="HATPase_c"/>
    <property type="match status" value="1"/>
</dbReference>
<dbReference type="RefSeq" id="WP_188221592.1">
    <property type="nucleotide sequence ID" value="NZ_NASZ01000033.1"/>
</dbReference>
<dbReference type="NCBIfam" id="TIGR00229">
    <property type="entry name" value="sensory_box"/>
    <property type="match status" value="1"/>
</dbReference>
<dbReference type="Pfam" id="PF02518">
    <property type="entry name" value="HATPase_c"/>
    <property type="match status" value="1"/>
</dbReference>
<keyword evidence="10" id="KW-1185">Reference proteome</keyword>
<reference evidence="9 10" key="1">
    <citation type="journal article" date="2020" name="Microbiol. Res.">
        <title>Flavobacterium pokkalii sp. nov., a novel plant growth promoting native rhizobacteria isolated from pokkali rice grown in coastal saline affected agricultural regions of southern India, Kerala.</title>
        <authorList>
            <person name="Menon R.R."/>
            <person name="Kumari S."/>
            <person name="Viver T."/>
            <person name="Rameshkumar N."/>
        </authorList>
    </citation>
    <scope>NUCLEOTIDE SEQUENCE [LARGE SCALE GENOMIC DNA]</scope>
    <source>
        <strain evidence="9 10">L1I52</strain>
    </source>
</reference>
<dbReference type="InterPro" id="IPR035965">
    <property type="entry name" value="PAS-like_dom_sf"/>
</dbReference>
<evidence type="ECO:0000313" key="10">
    <source>
        <dbReference type="Proteomes" id="UP000661715"/>
    </source>
</evidence>
<dbReference type="PROSITE" id="PS50109">
    <property type="entry name" value="HIS_KIN"/>
    <property type="match status" value="1"/>
</dbReference>
<dbReference type="SUPFAM" id="SSF55785">
    <property type="entry name" value="PYP-like sensor domain (PAS domain)"/>
    <property type="match status" value="1"/>
</dbReference>
<dbReference type="PRINTS" id="PR00344">
    <property type="entry name" value="BCTRLSENSOR"/>
</dbReference>
<feature type="domain" description="PAS" evidence="7">
    <location>
        <begin position="133"/>
        <end position="195"/>
    </location>
</feature>
<dbReference type="Gene3D" id="3.30.450.20">
    <property type="entry name" value="PAS domain"/>
    <property type="match status" value="1"/>
</dbReference>
<dbReference type="Proteomes" id="UP000661715">
    <property type="component" value="Unassembled WGS sequence"/>
</dbReference>
<dbReference type="InterPro" id="IPR004358">
    <property type="entry name" value="Sig_transdc_His_kin-like_C"/>
</dbReference>
<dbReference type="InterPro" id="IPR000700">
    <property type="entry name" value="PAS-assoc_C"/>
</dbReference>
<evidence type="ECO:0000256" key="1">
    <source>
        <dbReference type="ARBA" id="ARBA00000085"/>
    </source>
</evidence>
<gene>
    <name evidence="9" type="ORF">B6A10_15520</name>
</gene>
<comment type="catalytic activity">
    <reaction evidence="1">
        <text>ATP + protein L-histidine = ADP + protein N-phospho-L-histidine.</text>
        <dbReference type="EC" id="2.7.13.3"/>
    </reaction>
</comment>
<evidence type="ECO:0000259" key="6">
    <source>
        <dbReference type="PROSITE" id="PS50109"/>
    </source>
</evidence>
<evidence type="ECO:0000256" key="4">
    <source>
        <dbReference type="ARBA" id="ARBA00022679"/>
    </source>
</evidence>
<comment type="caution">
    <text evidence="9">The sequence shown here is derived from an EMBL/GenBank/DDBJ whole genome shotgun (WGS) entry which is preliminary data.</text>
</comment>
<name>A0ABR7UVG4_9FLAO</name>
<evidence type="ECO:0000256" key="2">
    <source>
        <dbReference type="ARBA" id="ARBA00012438"/>
    </source>
</evidence>
<dbReference type="EC" id="2.7.13.3" evidence="2"/>
<evidence type="ECO:0000313" key="9">
    <source>
        <dbReference type="EMBL" id="MBD0726582.1"/>
    </source>
</evidence>
<evidence type="ECO:0000259" key="8">
    <source>
        <dbReference type="PROSITE" id="PS50113"/>
    </source>
</evidence>
<keyword evidence="5" id="KW-0418">Kinase</keyword>
<accession>A0ABR7UVG4</accession>
<dbReference type="SUPFAM" id="SSF55874">
    <property type="entry name" value="ATPase domain of HSP90 chaperone/DNA topoisomerase II/histidine kinase"/>
    <property type="match status" value="1"/>
</dbReference>
<protein>
    <recommendedName>
        <fullName evidence="2">histidine kinase</fullName>
        <ecNumber evidence="2">2.7.13.3</ecNumber>
    </recommendedName>
</protein>
<dbReference type="InterPro" id="IPR036890">
    <property type="entry name" value="HATPase_C_sf"/>
</dbReference>
<dbReference type="CDD" id="cd00130">
    <property type="entry name" value="PAS"/>
    <property type="match status" value="1"/>
</dbReference>
<dbReference type="InterPro" id="IPR052162">
    <property type="entry name" value="Sensor_kinase/Photoreceptor"/>
</dbReference>
<dbReference type="PROSITE" id="PS50112">
    <property type="entry name" value="PAS"/>
    <property type="match status" value="1"/>
</dbReference>
<proteinExistence type="predicted"/>
<keyword evidence="4" id="KW-0808">Transferase</keyword>
<evidence type="ECO:0000259" key="7">
    <source>
        <dbReference type="PROSITE" id="PS50112"/>
    </source>
</evidence>